<dbReference type="AlphaFoldDB" id="A0A1M5LZW8"/>
<dbReference type="OrthoDB" id="569821at2"/>
<feature type="chain" id="PRO_5009912181" evidence="1">
    <location>
        <begin position="36"/>
        <end position="79"/>
    </location>
</feature>
<dbReference type="RefSeq" id="WP_143174428.1">
    <property type="nucleotide sequence ID" value="NZ_FQVN01000012.1"/>
</dbReference>
<proteinExistence type="predicted"/>
<sequence length="79" mass="7889">MGNPNRGPVWSRRSLAAAAVVVAAGLLTGVAPAHAEAGGAGAGVTLPAPTGPHRVGTWQFHLVDTARTDPWMPGGGRAN</sequence>
<dbReference type="EMBL" id="FQVN01000012">
    <property type="protein sequence ID" value="SHG70229.1"/>
    <property type="molecule type" value="Genomic_DNA"/>
</dbReference>
<dbReference type="STRING" id="2017.SAMN05444320_112112"/>
<organism evidence="2 3">
    <name type="scientific">Streptoalloteichus hindustanus</name>
    <dbReference type="NCBI Taxonomy" id="2017"/>
    <lineage>
        <taxon>Bacteria</taxon>
        <taxon>Bacillati</taxon>
        <taxon>Actinomycetota</taxon>
        <taxon>Actinomycetes</taxon>
        <taxon>Pseudonocardiales</taxon>
        <taxon>Pseudonocardiaceae</taxon>
        <taxon>Streptoalloteichus</taxon>
    </lineage>
</organism>
<accession>A0A1M5LZW8</accession>
<name>A0A1M5LZW8_STRHI</name>
<keyword evidence="1" id="KW-0732">Signal</keyword>
<evidence type="ECO:0000313" key="2">
    <source>
        <dbReference type="EMBL" id="SHG70229.1"/>
    </source>
</evidence>
<dbReference type="PROSITE" id="PS51318">
    <property type="entry name" value="TAT"/>
    <property type="match status" value="1"/>
</dbReference>
<keyword evidence="3" id="KW-1185">Reference proteome</keyword>
<reference evidence="2 3" key="1">
    <citation type="submission" date="2016-11" db="EMBL/GenBank/DDBJ databases">
        <authorList>
            <person name="Jaros S."/>
            <person name="Januszkiewicz K."/>
            <person name="Wedrychowicz H."/>
        </authorList>
    </citation>
    <scope>NUCLEOTIDE SEQUENCE [LARGE SCALE GENOMIC DNA]</scope>
    <source>
        <strain evidence="2 3">DSM 44523</strain>
    </source>
</reference>
<dbReference type="Proteomes" id="UP000184501">
    <property type="component" value="Unassembled WGS sequence"/>
</dbReference>
<dbReference type="InterPro" id="IPR006311">
    <property type="entry name" value="TAT_signal"/>
</dbReference>
<evidence type="ECO:0000313" key="3">
    <source>
        <dbReference type="Proteomes" id="UP000184501"/>
    </source>
</evidence>
<gene>
    <name evidence="2" type="ORF">SAMN05444320_112112</name>
</gene>
<protein>
    <submittedName>
        <fullName evidence="2">Uncharacterized protein</fullName>
    </submittedName>
</protein>
<feature type="signal peptide" evidence="1">
    <location>
        <begin position="1"/>
        <end position="35"/>
    </location>
</feature>
<evidence type="ECO:0000256" key="1">
    <source>
        <dbReference type="SAM" id="SignalP"/>
    </source>
</evidence>